<dbReference type="CDD" id="cd05325">
    <property type="entry name" value="carb_red_sniffer_like_SDR_c"/>
    <property type="match status" value="1"/>
</dbReference>
<dbReference type="Gene3D" id="3.40.50.720">
    <property type="entry name" value="NAD(P)-binding Rossmann-like Domain"/>
    <property type="match status" value="1"/>
</dbReference>
<evidence type="ECO:0000313" key="5">
    <source>
        <dbReference type="Proteomes" id="UP000218231"/>
    </source>
</evidence>
<dbReference type="SUPFAM" id="SSF51735">
    <property type="entry name" value="NAD(P)-binding Rossmann-fold domains"/>
    <property type="match status" value="1"/>
</dbReference>
<dbReference type="PRINTS" id="PR00081">
    <property type="entry name" value="GDHRDH"/>
</dbReference>
<evidence type="ECO:0008006" key="6">
    <source>
        <dbReference type="Google" id="ProtNLM"/>
    </source>
</evidence>
<name>A0A2A2L7H5_9BILA</name>
<dbReference type="GO" id="GO:0016491">
    <property type="term" value="F:oxidoreductase activity"/>
    <property type="evidence" value="ECO:0007669"/>
    <property type="project" value="UniProtKB-KW"/>
</dbReference>
<dbReference type="InterPro" id="IPR036291">
    <property type="entry name" value="NAD(P)-bd_dom_sf"/>
</dbReference>
<dbReference type="PANTHER" id="PTHR43544">
    <property type="entry name" value="SHORT-CHAIN DEHYDROGENASE/REDUCTASE"/>
    <property type="match status" value="1"/>
</dbReference>
<protein>
    <recommendedName>
        <fullName evidence="6">C-factor</fullName>
    </recommendedName>
</protein>
<dbReference type="InterPro" id="IPR051468">
    <property type="entry name" value="Fungal_SecMetab_SDRs"/>
</dbReference>
<dbReference type="Pfam" id="PF00106">
    <property type="entry name" value="adh_short"/>
    <property type="match status" value="1"/>
</dbReference>
<evidence type="ECO:0000256" key="2">
    <source>
        <dbReference type="ARBA" id="ARBA00023002"/>
    </source>
</evidence>
<dbReference type="PANTHER" id="PTHR43544:SF7">
    <property type="entry name" value="NADB-LER2"/>
    <property type="match status" value="1"/>
</dbReference>
<keyword evidence="1" id="KW-0521">NADP</keyword>
<keyword evidence="5" id="KW-1185">Reference proteome</keyword>
<dbReference type="OrthoDB" id="7289984at2759"/>
<keyword evidence="2" id="KW-0560">Oxidoreductase</keyword>
<gene>
    <name evidence="4" type="ORF">WR25_11500</name>
</gene>
<accession>A0A2A2L7H5</accession>
<dbReference type="GO" id="GO:0005737">
    <property type="term" value="C:cytoplasm"/>
    <property type="evidence" value="ECO:0007669"/>
    <property type="project" value="TreeGrafter"/>
</dbReference>
<comment type="caution">
    <text evidence="4">The sequence shown here is derived from an EMBL/GenBank/DDBJ whole genome shotgun (WGS) entry which is preliminary data.</text>
</comment>
<dbReference type="PRINTS" id="PR00080">
    <property type="entry name" value="SDRFAMILY"/>
</dbReference>
<sequence length="254" mass="27498">MAPYSVLVTGANRGIGLALVKEFLNHEIGVLIAGCRNPANAAELNSITDKRLKIIELDINCDQSIDNAVRMIEDIVADKGLNVVVNNAAVLIPSETKERTPREKIIEQFQSNVFGTLILSQALLPLLQRAASHVQGDDFSIDRAAILNISSTGGSLTMNNADSPMGGSKNYKILGYKASKSALNQLARTMSVDLLDEKILVVNHCPGWVKTDMGGSNAMLEASDSASALVNTFFKLNKSHTGNFYDRNLEVIPW</sequence>
<dbReference type="Proteomes" id="UP000218231">
    <property type="component" value="Unassembled WGS sequence"/>
</dbReference>
<evidence type="ECO:0000313" key="4">
    <source>
        <dbReference type="EMBL" id="PAV82035.1"/>
    </source>
</evidence>
<dbReference type="InterPro" id="IPR002347">
    <property type="entry name" value="SDR_fam"/>
</dbReference>
<organism evidence="4 5">
    <name type="scientific">Diploscapter pachys</name>
    <dbReference type="NCBI Taxonomy" id="2018661"/>
    <lineage>
        <taxon>Eukaryota</taxon>
        <taxon>Metazoa</taxon>
        <taxon>Ecdysozoa</taxon>
        <taxon>Nematoda</taxon>
        <taxon>Chromadorea</taxon>
        <taxon>Rhabditida</taxon>
        <taxon>Rhabditina</taxon>
        <taxon>Rhabditomorpha</taxon>
        <taxon>Rhabditoidea</taxon>
        <taxon>Rhabditidae</taxon>
        <taxon>Diploscapter</taxon>
    </lineage>
</organism>
<evidence type="ECO:0000256" key="3">
    <source>
        <dbReference type="RuleBase" id="RU000363"/>
    </source>
</evidence>
<evidence type="ECO:0000256" key="1">
    <source>
        <dbReference type="ARBA" id="ARBA00022857"/>
    </source>
</evidence>
<comment type="similarity">
    <text evidence="3">Belongs to the short-chain dehydrogenases/reductases (SDR) family.</text>
</comment>
<dbReference type="AlphaFoldDB" id="A0A2A2L7H5"/>
<dbReference type="EMBL" id="LIAE01007088">
    <property type="protein sequence ID" value="PAV82035.1"/>
    <property type="molecule type" value="Genomic_DNA"/>
</dbReference>
<reference evidence="4 5" key="1">
    <citation type="journal article" date="2017" name="Curr. Biol.">
        <title>Genome architecture and evolution of a unichromosomal asexual nematode.</title>
        <authorList>
            <person name="Fradin H."/>
            <person name="Zegar C."/>
            <person name="Gutwein M."/>
            <person name="Lucas J."/>
            <person name="Kovtun M."/>
            <person name="Corcoran D."/>
            <person name="Baugh L.R."/>
            <person name="Kiontke K."/>
            <person name="Gunsalus K."/>
            <person name="Fitch D.H."/>
            <person name="Piano F."/>
        </authorList>
    </citation>
    <scope>NUCLEOTIDE SEQUENCE [LARGE SCALE GENOMIC DNA]</scope>
    <source>
        <strain evidence="4">PF1309</strain>
    </source>
</reference>
<proteinExistence type="inferred from homology"/>